<organism evidence="13 14">
    <name type="scientific">Caulobacter vibrioides OR37</name>
    <dbReference type="NCBI Taxonomy" id="1292034"/>
    <lineage>
        <taxon>Bacteria</taxon>
        <taxon>Pseudomonadati</taxon>
        <taxon>Pseudomonadota</taxon>
        <taxon>Alphaproteobacteria</taxon>
        <taxon>Caulobacterales</taxon>
        <taxon>Caulobacteraceae</taxon>
        <taxon>Caulobacter</taxon>
    </lineage>
</organism>
<feature type="domain" description="Cation efflux protein cytoplasmic" evidence="12">
    <location>
        <begin position="260"/>
        <end position="334"/>
    </location>
</feature>
<dbReference type="SUPFAM" id="SSF160240">
    <property type="entry name" value="Cation efflux protein cytoplasmic domain-like"/>
    <property type="match status" value="1"/>
</dbReference>
<feature type="transmembrane region" description="Helical" evidence="10">
    <location>
        <begin position="64"/>
        <end position="90"/>
    </location>
</feature>
<feature type="compositionally biased region" description="Basic and acidic residues" evidence="9">
    <location>
        <begin position="1"/>
        <end position="33"/>
    </location>
</feature>
<evidence type="ECO:0000256" key="3">
    <source>
        <dbReference type="ARBA" id="ARBA00022448"/>
    </source>
</evidence>
<dbReference type="NCBIfam" id="TIGR01297">
    <property type="entry name" value="CDF"/>
    <property type="match status" value="1"/>
</dbReference>
<dbReference type="InterPro" id="IPR058533">
    <property type="entry name" value="Cation_efflux_TM"/>
</dbReference>
<dbReference type="Gene3D" id="1.20.1510.10">
    <property type="entry name" value="Cation efflux protein transmembrane domain"/>
    <property type="match status" value="1"/>
</dbReference>
<keyword evidence="5" id="KW-0862">Zinc</keyword>
<comment type="caution">
    <text evidence="13">The sequence shown here is derived from an EMBL/GenBank/DDBJ whole genome shotgun (WGS) entry which is preliminary data.</text>
</comment>
<evidence type="ECO:0000256" key="1">
    <source>
        <dbReference type="ARBA" id="ARBA00004141"/>
    </source>
</evidence>
<comment type="subcellular location">
    <subcellularLocation>
        <location evidence="1">Membrane</location>
        <topology evidence="1">Multi-pass membrane protein</topology>
    </subcellularLocation>
</comment>
<keyword evidence="3" id="KW-0813">Transport</keyword>
<keyword evidence="8 10" id="KW-0472">Membrane</keyword>
<dbReference type="OrthoDB" id="9809646at2"/>
<dbReference type="InterPro" id="IPR036837">
    <property type="entry name" value="Cation_efflux_CTD_sf"/>
</dbReference>
<keyword evidence="4 10" id="KW-0812">Transmembrane</keyword>
<keyword evidence="6 10" id="KW-1133">Transmembrane helix</keyword>
<evidence type="ECO:0000256" key="10">
    <source>
        <dbReference type="SAM" id="Phobius"/>
    </source>
</evidence>
<dbReference type="InterPro" id="IPR027470">
    <property type="entry name" value="Cation_efflux_CTD"/>
</dbReference>
<protein>
    <submittedName>
        <fullName evidence="13">Cation diffusion facilitator family transporter</fullName>
    </submittedName>
</protein>
<dbReference type="GO" id="GO:0005886">
    <property type="term" value="C:plasma membrane"/>
    <property type="evidence" value="ECO:0007669"/>
    <property type="project" value="TreeGrafter"/>
</dbReference>
<feature type="region of interest" description="Disordered" evidence="9">
    <location>
        <begin position="1"/>
        <end position="59"/>
    </location>
</feature>
<feature type="transmembrane region" description="Helical" evidence="10">
    <location>
        <begin position="163"/>
        <end position="187"/>
    </location>
</feature>
<evidence type="ECO:0000256" key="2">
    <source>
        <dbReference type="ARBA" id="ARBA00008873"/>
    </source>
</evidence>
<dbReference type="Pfam" id="PF16916">
    <property type="entry name" value="ZT_dimer"/>
    <property type="match status" value="1"/>
</dbReference>
<reference evidence="13 14" key="1">
    <citation type="journal article" date="2013" name="Genome Announc.">
        <title>Draft Genome Sequence for Caulobacter sp. Strain OR37, a Bacterium Tolerant to Heavy Metals.</title>
        <authorList>
            <person name="Utturkar S.M."/>
            <person name="Bollmann A."/>
            <person name="Brzoska R.M."/>
            <person name="Klingeman D.M."/>
            <person name="Epstein S.E."/>
            <person name="Palumbo A.V."/>
            <person name="Brown S.D."/>
        </authorList>
    </citation>
    <scope>NUCLEOTIDE SEQUENCE [LARGE SCALE GENOMIC DNA]</scope>
    <source>
        <strain evidence="13 14">OR37</strain>
    </source>
</reference>
<name>R0CUY4_CAUVI</name>
<evidence type="ECO:0000313" key="13">
    <source>
        <dbReference type="EMBL" id="ENZ80346.1"/>
    </source>
</evidence>
<dbReference type="Pfam" id="PF01545">
    <property type="entry name" value="Cation_efflux"/>
    <property type="match status" value="1"/>
</dbReference>
<evidence type="ECO:0000256" key="7">
    <source>
        <dbReference type="ARBA" id="ARBA00023065"/>
    </source>
</evidence>
<evidence type="ECO:0000259" key="11">
    <source>
        <dbReference type="Pfam" id="PF01545"/>
    </source>
</evidence>
<dbReference type="AlphaFoldDB" id="R0CUY4"/>
<keyword evidence="7" id="KW-0406">Ion transport</keyword>
<dbReference type="Proteomes" id="UP000013063">
    <property type="component" value="Unassembled WGS sequence"/>
</dbReference>
<dbReference type="PANTHER" id="PTHR11562">
    <property type="entry name" value="CATION EFFLUX PROTEIN/ ZINC TRANSPORTER"/>
    <property type="match status" value="1"/>
</dbReference>
<dbReference type="RefSeq" id="WP_004623476.1">
    <property type="nucleotide sequence ID" value="NZ_APMP01000034.1"/>
</dbReference>
<evidence type="ECO:0000256" key="6">
    <source>
        <dbReference type="ARBA" id="ARBA00022989"/>
    </source>
</evidence>
<accession>R0CUY4</accession>
<dbReference type="STRING" id="1292034.OR37_03761"/>
<gene>
    <name evidence="13" type="ORF">OR37_03761</name>
</gene>
<dbReference type="SUPFAM" id="SSF161111">
    <property type="entry name" value="Cation efflux protein transmembrane domain-like"/>
    <property type="match status" value="1"/>
</dbReference>
<dbReference type="PANTHER" id="PTHR11562:SF17">
    <property type="entry name" value="RE54080P-RELATED"/>
    <property type="match status" value="1"/>
</dbReference>
<feature type="transmembrane region" description="Helical" evidence="10">
    <location>
        <begin position="131"/>
        <end position="151"/>
    </location>
</feature>
<comment type="similarity">
    <text evidence="2">Belongs to the cation diffusion facilitator (CDF) transporter (TC 2.A.4) family. SLC30A subfamily.</text>
</comment>
<dbReference type="InterPro" id="IPR050681">
    <property type="entry name" value="CDF/SLC30A"/>
</dbReference>
<evidence type="ECO:0000259" key="12">
    <source>
        <dbReference type="Pfam" id="PF16916"/>
    </source>
</evidence>
<dbReference type="InterPro" id="IPR002524">
    <property type="entry name" value="Cation_efflux"/>
</dbReference>
<evidence type="ECO:0000256" key="5">
    <source>
        <dbReference type="ARBA" id="ARBA00022906"/>
    </source>
</evidence>
<dbReference type="InterPro" id="IPR027469">
    <property type="entry name" value="Cation_efflux_TMD_sf"/>
</dbReference>
<dbReference type="GO" id="GO:0005385">
    <property type="term" value="F:zinc ion transmembrane transporter activity"/>
    <property type="evidence" value="ECO:0007669"/>
    <property type="project" value="TreeGrafter"/>
</dbReference>
<feature type="domain" description="Cation efflux protein transmembrane" evidence="11">
    <location>
        <begin position="67"/>
        <end position="253"/>
    </location>
</feature>
<dbReference type="eggNOG" id="COG1230">
    <property type="taxonomic scope" value="Bacteria"/>
</dbReference>
<feature type="compositionally biased region" description="Basic residues" evidence="9">
    <location>
        <begin position="34"/>
        <end position="57"/>
    </location>
</feature>
<proteinExistence type="inferred from homology"/>
<feature type="transmembrane region" description="Helical" evidence="10">
    <location>
        <begin position="199"/>
        <end position="225"/>
    </location>
</feature>
<evidence type="ECO:0000256" key="4">
    <source>
        <dbReference type="ARBA" id="ARBA00022692"/>
    </source>
</evidence>
<keyword evidence="5" id="KW-0864">Zinc transport</keyword>
<evidence type="ECO:0000256" key="8">
    <source>
        <dbReference type="ARBA" id="ARBA00023136"/>
    </source>
</evidence>
<evidence type="ECO:0000256" key="9">
    <source>
        <dbReference type="SAM" id="MobiDB-lite"/>
    </source>
</evidence>
<dbReference type="EMBL" id="APMP01000034">
    <property type="protein sequence ID" value="ENZ80346.1"/>
    <property type="molecule type" value="Genomic_DNA"/>
</dbReference>
<dbReference type="PATRIC" id="fig|1292034.3.peg.3732"/>
<keyword evidence="14" id="KW-1185">Reference proteome</keyword>
<evidence type="ECO:0000313" key="14">
    <source>
        <dbReference type="Proteomes" id="UP000013063"/>
    </source>
</evidence>
<feature type="transmembrane region" description="Helical" evidence="10">
    <location>
        <begin position="231"/>
        <end position="248"/>
    </location>
</feature>
<sequence length="349" mass="37264">MPHDHAGHPPKSEGHDHDEHDHDHDHHDHDHGHDHKHAHGHGHHHGHAHGHGHHHHAPKDFGRAFAIGTALNLGFVIVEAGAGLVTHSLALLADAGHNLSDVLGLLMAWGATVLAKRAPSARRTYGLRKGTILASLANAALLLIAIGAIAWEAVRRFATPEPIQTGEVMVVAAIGIVINTATALMFMKGSEEDLNVRGAFLHMAADAAVSAGVVVAALVMAYTGWLWLDPAVSIAISVVIVLGTWGLLRDSLDMALDATPRGIDTQKVREWLTARPGVTEVHDLHIWAMSTTETAMTAHVVRPLDADHDQFLHDACAELASKFNIGHVTIQVETSHGAHACRLAPADVV</sequence>